<accession>A0ABQ3VIW6</accession>
<organism evidence="3 4">
    <name type="scientific">Dictyobacter formicarum</name>
    <dbReference type="NCBI Taxonomy" id="2778368"/>
    <lineage>
        <taxon>Bacteria</taxon>
        <taxon>Bacillati</taxon>
        <taxon>Chloroflexota</taxon>
        <taxon>Ktedonobacteria</taxon>
        <taxon>Ktedonobacterales</taxon>
        <taxon>Dictyobacteraceae</taxon>
        <taxon>Dictyobacter</taxon>
    </lineage>
</organism>
<dbReference type="EMBL" id="BNJJ01000010">
    <property type="protein sequence ID" value="GHO85753.1"/>
    <property type="molecule type" value="Genomic_DNA"/>
</dbReference>
<feature type="signal peptide" evidence="1">
    <location>
        <begin position="1"/>
        <end position="43"/>
    </location>
</feature>
<reference evidence="3 4" key="1">
    <citation type="journal article" date="2021" name="Int. J. Syst. Evol. Microbiol.">
        <title>Reticulibacter mediterranei gen. nov., sp. nov., within the new family Reticulibacteraceae fam. nov., and Ktedonospora formicarum gen. nov., sp. nov., Ktedonobacter robiniae sp. nov., Dictyobacter formicarum sp. nov. and Dictyobacter arantiisoli sp. nov., belonging to the class Ktedonobacteria.</title>
        <authorList>
            <person name="Yabe S."/>
            <person name="Zheng Y."/>
            <person name="Wang C.M."/>
            <person name="Sakai Y."/>
            <person name="Abe K."/>
            <person name="Yokota A."/>
            <person name="Donadio S."/>
            <person name="Cavaletti L."/>
            <person name="Monciardini P."/>
        </authorList>
    </citation>
    <scope>NUCLEOTIDE SEQUENCE [LARGE SCALE GENOMIC DNA]</scope>
    <source>
        <strain evidence="3 4">SOSP1-9</strain>
    </source>
</reference>
<protein>
    <recommendedName>
        <fullName evidence="2">Peptidase C39-like domain-containing protein</fullName>
    </recommendedName>
</protein>
<dbReference type="RefSeq" id="WP_201363396.1">
    <property type="nucleotide sequence ID" value="NZ_BNJJ01000010.1"/>
</dbReference>
<dbReference type="Gene3D" id="3.90.70.10">
    <property type="entry name" value="Cysteine proteinases"/>
    <property type="match status" value="1"/>
</dbReference>
<evidence type="ECO:0000313" key="4">
    <source>
        <dbReference type="Proteomes" id="UP000635565"/>
    </source>
</evidence>
<dbReference type="InterPro" id="IPR039564">
    <property type="entry name" value="Peptidase_C39-like"/>
</dbReference>
<name>A0ABQ3VIW6_9CHLR</name>
<comment type="caution">
    <text evidence="3">The sequence shown here is derived from an EMBL/GenBank/DDBJ whole genome shotgun (WGS) entry which is preliminary data.</text>
</comment>
<feature type="domain" description="Peptidase C39-like" evidence="2">
    <location>
        <begin position="274"/>
        <end position="417"/>
    </location>
</feature>
<evidence type="ECO:0000259" key="2">
    <source>
        <dbReference type="Pfam" id="PF13529"/>
    </source>
</evidence>
<keyword evidence="1" id="KW-0732">Signal</keyword>
<sequence length="467" mass="50918">MVHFSSPRLGRRTYFRGALSLCLLLILCGVTLCVQQTTPDAHAATVDPHQQYNEFWALNNFGDFQGWTNNGVAAYPAPFGSRVQLDPHANLTCAASDIDGGATSYDAQTKLCSGRDPMAAGTYNGGMNYYNGGSFSYGTFVSPVHTTTNPVTTIIASWDATTQDGTWMEVHVRILERGQWTHWYDLPIWASDFSTIQRHSVDGQFDKTGGVATDTFYAQTVATAYQIGITLFTTKPGVSPVIHHFGVIADYDAPNSTHVPDIAPDTSTWGINLAVPQRSQNLDQYRNLGYGGGGDVWCSPTSTSMVMAYWSTILHQQNLTQTVPDAAKGTYDFTYQGTGNWPNNTAYASEFGNIHAFVTRMYSLSQIEQWVKLGVPIVISIAFGPGQLPGATYSTQGHLMVVRGFTSKGDVIANDPAMGGTTSDAGVEIVYPRAIFQQLWLNASNGTVYVIAPEFWPTPITDRDGSW</sequence>
<evidence type="ECO:0000256" key="1">
    <source>
        <dbReference type="SAM" id="SignalP"/>
    </source>
</evidence>
<keyword evidence="4" id="KW-1185">Reference proteome</keyword>
<evidence type="ECO:0000313" key="3">
    <source>
        <dbReference type="EMBL" id="GHO85753.1"/>
    </source>
</evidence>
<feature type="chain" id="PRO_5046219974" description="Peptidase C39-like domain-containing protein" evidence="1">
    <location>
        <begin position="44"/>
        <end position="467"/>
    </location>
</feature>
<dbReference type="Pfam" id="PF13529">
    <property type="entry name" value="Peptidase_C39_2"/>
    <property type="match status" value="1"/>
</dbReference>
<gene>
    <name evidence="3" type="ORF">KSZ_37590</name>
</gene>
<dbReference type="Proteomes" id="UP000635565">
    <property type="component" value="Unassembled WGS sequence"/>
</dbReference>
<proteinExistence type="predicted"/>